<evidence type="ECO:0000259" key="1">
    <source>
        <dbReference type="PROSITE" id="PS50181"/>
    </source>
</evidence>
<name>A0A9P3PLN0_LYOSH</name>
<dbReference type="CDD" id="cd09917">
    <property type="entry name" value="F-box_SF"/>
    <property type="match status" value="1"/>
</dbReference>
<proteinExistence type="predicted"/>
<feature type="domain" description="F-box" evidence="1">
    <location>
        <begin position="3"/>
        <end position="48"/>
    </location>
</feature>
<comment type="caution">
    <text evidence="2">The sequence shown here is derived from an EMBL/GenBank/DDBJ whole genome shotgun (WGS) entry which is preliminary data.</text>
</comment>
<dbReference type="InterPro" id="IPR036047">
    <property type="entry name" value="F-box-like_dom_sf"/>
</dbReference>
<accession>A0A9P3PLN0</accession>
<protein>
    <recommendedName>
        <fullName evidence="1">F-box domain-containing protein</fullName>
    </recommendedName>
</protein>
<dbReference type="AlphaFoldDB" id="A0A9P3PLN0"/>
<dbReference type="Proteomes" id="UP001063166">
    <property type="component" value="Unassembled WGS sequence"/>
</dbReference>
<evidence type="ECO:0000313" key="2">
    <source>
        <dbReference type="EMBL" id="GLB37709.1"/>
    </source>
</evidence>
<dbReference type="SUPFAM" id="SSF81383">
    <property type="entry name" value="F-box domain"/>
    <property type="match status" value="1"/>
</dbReference>
<sequence length="448" mass="51501">MSILEQRQLPTEIWSHSISYLSYEDQISLLHVSRKFHDIAVRFIFASVKIYFVAGQTFSEMFQSYPYHFVDMEKIAETMMRHSWEILEHITVHPSFAAAVKTLSVIAYSDSPSVFERLSLGKALLAMPDLKALYWFGRQPELPCEVTDCLPLPLKSLNVQSMTPISPESASRFRSMQIERLQLETLFHTPPRMHSSDPDTSFWDDLLAYSDTFTFLDILWSPRLRRLSLLSRHIDGIPMHASASLLELELYATKDADEGELVGTDLIFRYMPMLESLSLVGYLASEVFLALPHDPRIMPNLRSFRLSAEADSLPEVLGLHAGHQCMSAEDFESLASIITPKMTAIQLVIPWDYDETVAVDGQALDPLMQRLQEAPHLSFVHLYSIGRLLPIDQDDLVNDLMHLDTVGCDRCLWDVHNGSLVQWKHWRVQYAIEEDFRCQDDFWLFKDL</sequence>
<keyword evidence="3" id="KW-1185">Reference proteome</keyword>
<reference evidence="2" key="1">
    <citation type="submission" date="2022-07" db="EMBL/GenBank/DDBJ databases">
        <title>The genome of Lyophyllum shimeji provides insight into the initial evolution of ectomycorrhizal fungal genome.</title>
        <authorList>
            <person name="Kobayashi Y."/>
            <person name="Shibata T."/>
            <person name="Hirakawa H."/>
            <person name="Shigenobu S."/>
            <person name="Nishiyama T."/>
            <person name="Yamada A."/>
            <person name="Hasebe M."/>
            <person name="Kawaguchi M."/>
        </authorList>
    </citation>
    <scope>NUCLEOTIDE SEQUENCE</scope>
    <source>
        <strain evidence="2">AT787</strain>
    </source>
</reference>
<dbReference type="Pfam" id="PF00646">
    <property type="entry name" value="F-box"/>
    <property type="match status" value="1"/>
</dbReference>
<dbReference type="OrthoDB" id="3238099at2759"/>
<dbReference type="PROSITE" id="PS50181">
    <property type="entry name" value="FBOX"/>
    <property type="match status" value="1"/>
</dbReference>
<dbReference type="InterPro" id="IPR001810">
    <property type="entry name" value="F-box_dom"/>
</dbReference>
<organism evidence="2 3">
    <name type="scientific">Lyophyllum shimeji</name>
    <name type="common">Hon-shimeji</name>
    <name type="synonym">Tricholoma shimeji</name>
    <dbReference type="NCBI Taxonomy" id="47721"/>
    <lineage>
        <taxon>Eukaryota</taxon>
        <taxon>Fungi</taxon>
        <taxon>Dikarya</taxon>
        <taxon>Basidiomycota</taxon>
        <taxon>Agaricomycotina</taxon>
        <taxon>Agaricomycetes</taxon>
        <taxon>Agaricomycetidae</taxon>
        <taxon>Agaricales</taxon>
        <taxon>Tricholomatineae</taxon>
        <taxon>Lyophyllaceae</taxon>
        <taxon>Lyophyllum</taxon>
    </lineage>
</organism>
<evidence type="ECO:0000313" key="3">
    <source>
        <dbReference type="Proteomes" id="UP001063166"/>
    </source>
</evidence>
<gene>
    <name evidence="2" type="ORF">LshimejAT787_0407600</name>
</gene>
<dbReference type="EMBL" id="BRPK01000004">
    <property type="protein sequence ID" value="GLB37709.1"/>
    <property type="molecule type" value="Genomic_DNA"/>
</dbReference>